<evidence type="ECO:0000256" key="1">
    <source>
        <dbReference type="SAM" id="MobiDB-lite"/>
    </source>
</evidence>
<dbReference type="Proteomes" id="UP001652741">
    <property type="component" value="Unplaced"/>
</dbReference>
<feature type="region of interest" description="Disordered" evidence="1">
    <location>
        <begin position="426"/>
        <end position="494"/>
    </location>
</feature>
<reference evidence="3" key="1">
    <citation type="submission" date="2025-08" db="UniProtKB">
        <authorList>
            <consortium name="RefSeq"/>
        </authorList>
    </citation>
    <scope>IDENTIFICATION</scope>
</reference>
<dbReference type="InterPro" id="IPR036514">
    <property type="entry name" value="SGNH_hydro_sf"/>
</dbReference>
<dbReference type="GeneID" id="123738977"/>
<proteinExistence type="predicted"/>
<gene>
    <name evidence="3" type="primary">LOC123738977</name>
</gene>
<name>A0ABM3EEQ2_SALSA</name>
<protein>
    <submittedName>
        <fullName evidence="3">Mucin-2-like isoform X1</fullName>
    </submittedName>
</protein>
<dbReference type="Gene3D" id="3.40.50.1110">
    <property type="entry name" value="SGNH hydrolase"/>
    <property type="match status" value="1"/>
</dbReference>
<dbReference type="RefSeq" id="XP_045569529.1">
    <property type="nucleotide sequence ID" value="XM_045713573.1"/>
</dbReference>
<accession>A0ABM3EEQ2</accession>
<organism evidence="2 3">
    <name type="scientific">Salmo salar</name>
    <name type="common">Atlantic salmon</name>
    <dbReference type="NCBI Taxonomy" id="8030"/>
    <lineage>
        <taxon>Eukaryota</taxon>
        <taxon>Metazoa</taxon>
        <taxon>Chordata</taxon>
        <taxon>Craniata</taxon>
        <taxon>Vertebrata</taxon>
        <taxon>Euteleostomi</taxon>
        <taxon>Actinopterygii</taxon>
        <taxon>Neopterygii</taxon>
        <taxon>Teleostei</taxon>
        <taxon>Protacanthopterygii</taxon>
        <taxon>Salmoniformes</taxon>
        <taxon>Salmonidae</taxon>
        <taxon>Salmoninae</taxon>
        <taxon>Salmo</taxon>
    </lineage>
</organism>
<feature type="compositionally biased region" description="Pro residues" evidence="1">
    <location>
        <begin position="145"/>
        <end position="155"/>
    </location>
</feature>
<dbReference type="SUPFAM" id="SSF52266">
    <property type="entry name" value="SGNH hydrolase"/>
    <property type="match status" value="1"/>
</dbReference>
<sequence>MEVVEKALKNHVFPTGMMRQVHRVTNFIKPSSPTDYTTIKLSQNTHQWMQNNMYILQTHYQSVTHTIKQQINTPNTLALTIAIGWAHKRYKHKLTPTTITRVETILELPQASSSPQLTTIRTNTIRDQPHTLPAIEHTPLQISPPTIPTPTPVPPLSSTEEFPPLSKPRPLPKRQPSYLRTLSLGKQPTLSETYNLRIQTLSKTHLHSLPSTSTFTDSSLSNQKGEVRIATPITEEEKWKSPVGPPTPKAATPIIAQVHHTVNSQTETKAATPIIAQVHHTANSQTETKAATPIIAQVHHTVNSQTETKAATPIIAQVHHTANSQTETKAATPIIAQVHHTVNSQTETKAATPIIAQVHHTANSQTETSTPTVTPIKQNTNCKKVQGNVSILLRDIITSAPLSPIGGARQGVQTRRGQFKGSMMMIKGQDNGQHPKAPRSEPPQTTNIVVPLPVQDPCTTGASKYPPSSPPQPHLQSQPQPKPTHPPQKPFYHKARPNYKVTDWNIEGHTPILIIGDSNLNRIPPFNNPNIQVDSYPGATFYHFTKVLEKTPIHTDTATVVISVGLNNKDHDPFQTSLKQLSGMHKEAKKTFPNATIYIPVISHSPLLTSQQKRNLKLINAYITTNFPTLLEIPQDTFHTTTDLIHWTSTTADLIFQHWCRQLNLH</sequence>
<feature type="compositionally biased region" description="Pro residues" evidence="1">
    <location>
        <begin position="480"/>
        <end position="489"/>
    </location>
</feature>
<evidence type="ECO:0000313" key="2">
    <source>
        <dbReference type="Proteomes" id="UP001652741"/>
    </source>
</evidence>
<keyword evidence="2" id="KW-1185">Reference proteome</keyword>
<feature type="region of interest" description="Disordered" evidence="1">
    <location>
        <begin position="138"/>
        <end position="178"/>
    </location>
</feature>
<evidence type="ECO:0000313" key="3">
    <source>
        <dbReference type="RefSeq" id="XP_045569529.1"/>
    </source>
</evidence>